<dbReference type="AlphaFoldDB" id="A0A1G2FXQ7"/>
<evidence type="ECO:0000313" key="1">
    <source>
        <dbReference type="EMBL" id="OGZ42864.1"/>
    </source>
</evidence>
<sequence>MKTPSKRVLERIQNDIERILHQHRLPYDCFEHICFTHIQKYRNYKEIVFGIDKALERNGVIINLDTLEARLNGRLETCSLAKKKSLKNSICVMGNDILCSLERVDTHAFLAETSPL</sequence>
<protein>
    <submittedName>
        <fullName evidence="1">Uncharacterized protein</fullName>
    </submittedName>
</protein>
<gene>
    <name evidence="1" type="ORF">A2W41_01940</name>
</gene>
<accession>A0A1G2FXQ7</accession>
<comment type="caution">
    <text evidence="1">The sequence shown here is derived from an EMBL/GenBank/DDBJ whole genome shotgun (WGS) entry which is preliminary data.</text>
</comment>
<evidence type="ECO:0000313" key="2">
    <source>
        <dbReference type="Proteomes" id="UP000176700"/>
    </source>
</evidence>
<name>A0A1G2FXQ7_9BACT</name>
<proteinExistence type="predicted"/>
<dbReference type="Proteomes" id="UP000176700">
    <property type="component" value="Unassembled WGS sequence"/>
</dbReference>
<organism evidence="1 2">
    <name type="scientific">Candidatus Ryanbacteria bacterium RIFCSPHIGHO2_01_45_13</name>
    <dbReference type="NCBI Taxonomy" id="1802112"/>
    <lineage>
        <taxon>Bacteria</taxon>
        <taxon>Candidatus Ryaniibacteriota</taxon>
    </lineage>
</organism>
<reference evidence="1 2" key="1">
    <citation type="journal article" date="2016" name="Nat. Commun.">
        <title>Thousands of microbial genomes shed light on interconnected biogeochemical processes in an aquifer system.</title>
        <authorList>
            <person name="Anantharaman K."/>
            <person name="Brown C.T."/>
            <person name="Hug L.A."/>
            <person name="Sharon I."/>
            <person name="Castelle C.J."/>
            <person name="Probst A.J."/>
            <person name="Thomas B.C."/>
            <person name="Singh A."/>
            <person name="Wilkins M.J."/>
            <person name="Karaoz U."/>
            <person name="Brodie E.L."/>
            <person name="Williams K.H."/>
            <person name="Hubbard S.S."/>
            <person name="Banfield J.F."/>
        </authorList>
    </citation>
    <scope>NUCLEOTIDE SEQUENCE [LARGE SCALE GENOMIC DNA]</scope>
</reference>
<dbReference type="EMBL" id="MHNI01000012">
    <property type="protein sequence ID" value="OGZ42864.1"/>
    <property type="molecule type" value="Genomic_DNA"/>
</dbReference>